<name>A0AAW1Q9N6_9CHLO</name>
<sequence length="78" mass="8537">MGLATVLVTQVVVTSVTLGYLKRSGAIKVQPLAIKDKRVRSALQCSLDLGEYLLDAAEGLVHRMQGHYVKGGRRDKAW</sequence>
<comment type="caution">
    <text evidence="1">The sequence shown here is derived from an EMBL/GenBank/DDBJ whole genome shotgun (WGS) entry which is preliminary data.</text>
</comment>
<keyword evidence="2" id="KW-1185">Reference proteome</keyword>
<protein>
    <submittedName>
        <fullName evidence="1">Uncharacterized protein</fullName>
    </submittedName>
</protein>
<accession>A0AAW1Q9N6</accession>
<proteinExistence type="predicted"/>
<evidence type="ECO:0000313" key="2">
    <source>
        <dbReference type="Proteomes" id="UP001489004"/>
    </source>
</evidence>
<evidence type="ECO:0000313" key="1">
    <source>
        <dbReference type="EMBL" id="KAK9817798.1"/>
    </source>
</evidence>
<gene>
    <name evidence="1" type="ORF">WJX72_002322</name>
</gene>
<organism evidence="1 2">
    <name type="scientific">[Myrmecia] bisecta</name>
    <dbReference type="NCBI Taxonomy" id="41462"/>
    <lineage>
        <taxon>Eukaryota</taxon>
        <taxon>Viridiplantae</taxon>
        <taxon>Chlorophyta</taxon>
        <taxon>core chlorophytes</taxon>
        <taxon>Trebouxiophyceae</taxon>
        <taxon>Trebouxiales</taxon>
        <taxon>Trebouxiaceae</taxon>
        <taxon>Myrmecia</taxon>
    </lineage>
</organism>
<dbReference type="EMBL" id="JALJOR010000004">
    <property type="protein sequence ID" value="KAK9817798.1"/>
    <property type="molecule type" value="Genomic_DNA"/>
</dbReference>
<reference evidence="1 2" key="1">
    <citation type="journal article" date="2024" name="Nat. Commun.">
        <title>Phylogenomics reveals the evolutionary origins of lichenization in chlorophyte algae.</title>
        <authorList>
            <person name="Puginier C."/>
            <person name="Libourel C."/>
            <person name="Otte J."/>
            <person name="Skaloud P."/>
            <person name="Haon M."/>
            <person name="Grisel S."/>
            <person name="Petersen M."/>
            <person name="Berrin J.G."/>
            <person name="Delaux P.M."/>
            <person name="Dal Grande F."/>
            <person name="Keller J."/>
        </authorList>
    </citation>
    <scope>NUCLEOTIDE SEQUENCE [LARGE SCALE GENOMIC DNA]</scope>
    <source>
        <strain evidence="1 2">SAG 2043</strain>
    </source>
</reference>
<dbReference type="Proteomes" id="UP001489004">
    <property type="component" value="Unassembled WGS sequence"/>
</dbReference>
<dbReference type="AlphaFoldDB" id="A0AAW1Q9N6"/>